<comment type="similarity">
    <text evidence="2 11 12">Belongs to the RPAP2 family.</text>
</comment>
<evidence type="ECO:0000256" key="13">
    <source>
        <dbReference type="SAM" id="MobiDB-lite"/>
    </source>
</evidence>
<dbReference type="InterPro" id="IPR038534">
    <property type="entry name" value="Rtr1/RPAP2_sf"/>
</dbReference>
<sequence length="649" mass="71755">MEKDQSITVKDTVYRLQLSLLEGIKNEDQLFAAGSLMSRSDYEDVVIERSIANLCGYPLCKNFLPLDHSHKGRYRISLKEHKVYDQHETYMYCSSSCVVNSRAFAGSLQKERCSVLNPMKLNEILRMFDSLGLDSEDLGENGDLGLSKLKIQEKMETNVGEVPLEEWIGPSNSIEGYVPQRDHDSIHSPSKNNPKEGSKAKCTKPVNKQDCFFDDMNFMSTIITEDEYSISKAPSGSTSTAFTTKLQEQRGKEFHKGLKFQSSSPGKHDFNKTSRNSKGVGRKKVTKDELNGQGLSTSNSSQISSNASNAEVEGKSKTKKSANLSESMLKPSLKSFGAKKSNCTVTWADEKVDAGSRDLCEFREMGDTKAVLGIPDSMDGGHDGNVLRFESAEACAIAISQAAEAIASGDADVTDAMSEAGVIILPHPHDIESVGMLEQESASLKWPTRPGIPHSDLFDPEDSWYDAPPEGFSLSLSPFATMWMALFAWVTSSSLAYVYGRDDESSHEDYLSVNGREYPRKVVLRDGRSSEIKLTVEGCLARALPGLVADLRLPIPISTLEQGVGRLLDTMSFYDAIPAFRMKQWQVIAFLLVEALSVCRIPALTSYMTNRRMMLHQLLDGAQINAEEYEVMKDLMIPLGRDPRARSGA</sequence>
<accession>A0A6A6MX83</accession>
<dbReference type="GO" id="GO:0043175">
    <property type="term" value="F:RNA polymerase core enzyme binding"/>
    <property type="evidence" value="ECO:0007669"/>
    <property type="project" value="UniProtKB-UniRule"/>
</dbReference>
<dbReference type="GO" id="GO:0005634">
    <property type="term" value="C:nucleus"/>
    <property type="evidence" value="ECO:0007669"/>
    <property type="project" value="UniProtKB-SubCell"/>
</dbReference>
<evidence type="ECO:0000256" key="6">
    <source>
        <dbReference type="ARBA" id="ARBA00022833"/>
    </source>
</evidence>
<comment type="subcellular location">
    <subcellularLocation>
        <location evidence="1 12">Nucleus</location>
    </subcellularLocation>
</comment>
<dbReference type="EMBL" id="JAAGAX010000004">
    <property type="protein sequence ID" value="KAF2317185.1"/>
    <property type="molecule type" value="Genomic_DNA"/>
</dbReference>
<keyword evidence="4 12" id="KW-0863">Zinc-finger</keyword>
<dbReference type="GO" id="GO:0008420">
    <property type="term" value="F:RNA polymerase II CTD heptapeptide repeat phosphatase activity"/>
    <property type="evidence" value="ECO:0007669"/>
    <property type="project" value="UniProtKB-UniRule"/>
</dbReference>
<keyword evidence="16" id="KW-1185">Reference proteome</keyword>
<evidence type="ECO:0000256" key="2">
    <source>
        <dbReference type="ARBA" id="ARBA00005676"/>
    </source>
</evidence>
<evidence type="ECO:0000256" key="5">
    <source>
        <dbReference type="ARBA" id="ARBA00022801"/>
    </source>
</evidence>
<comment type="caution">
    <text evidence="15">The sequence shown here is derived from an EMBL/GenBank/DDBJ whole genome shotgun (WGS) entry which is preliminary data.</text>
</comment>
<evidence type="ECO:0000313" key="15">
    <source>
        <dbReference type="EMBL" id="KAF2317185.1"/>
    </source>
</evidence>
<feature type="domain" description="RTR1-type" evidence="14">
    <location>
        <begin position="32"/>
        <end position="117"/>
    </location>
</feature>
<proteinExistence type="inferred from homology"/>
<evidence type="ECO:0000256" key="7">
    <source>
        <dbReference type="ARBA" id="ARBA00022912"/>
    </source>
</evidence>
<keyword evidence="6 12" id="KW-0862">Zinc</keyword>
<dbReference type="EC" id="3.1.3.16" evidence="12"/>
<evidence type="ECO:0000256" key="3">
    <source>
        <dbReference type="ARBA" id="ARBA00022723"/>
    </source>
</evidence>
<dbReference type="GO" id="GO:0005737">
    <property type="term" value="C:cytoplasm"/>
    <property type="evidence" value="ECO:0007669"/>
    <property type="project" value="TreeGrafter"/>
</dbReference>
<evidence type="ECO:0000259" key="14">
    <source>
        <dbReference type="PROSITE" id="PS51479"/>
    </source>
</evidence>
<comment type="catalytic activity">
    <reaction evidence="10 12">
        <text>O-phospho-L-threonyl-[protein] + H2O = L-threonyl-[protein] + phosphate</text>
        <dbReference type="Rhea" id="RHEA:47004"/>
        <dbReference type="Rhea" id="RHEA-COMP:11060"/>
        <dbReference type="Rhea" id="RHEA-COMP:11605"/>
        <dbReference type="ChEBI" id="CHEBI:15377"/>
        <dbReference type="ChEBI" id="CHEBI:30013"/>
        <dbReference type="ChEBI" id="CHEBI:43474"/>
        <dbReference type="ChEBI" id="CHEBI:61977"/>
        <dbReference type="EC" id="3.1.3.16"/>
    </reaction>
</comment>
<protein>
    <recommendedName>
        <fullName evidence="12">RNA polymerase II subunit B1 CTD phosphatase RPAP2 homolog</fullName>
        <ecNumber evidence="12">3.1.3.16</ecNumber>
    </recommendedName>
</protein>
<evidence type="ECO:0000256" key="10">
    <source>
        <dbReference type="ARBA" id="ARBA00048336"/>
    </source>
</evidence>
<feature type="region of interest" description="Disordered" evidence="13">
    <location>
        <begin position="250"/>
        <end position="326"/>
    </location>
</feature>
<gene>
    <name evidence="15" type="ORF">GH714_015638</name>
</gene>
<feature type="region of interest" description="Disordered" evidence="13">
    <location>
        <begin position="171"/>
        <end position="202"/>
    </location>
</feature>
<keyword evidence="5 12" id="KW-0378">Hydrolase</keyword>
<dbReference type="InterPro" id="IPR039693">
    <property type="entry name" value="Rtr1/RPAP2"/>
</dbReference>
<evidence type="ECO:0000256" key="11">
    <source>
        <dbReference type="PROSITE-ProRule" id="PRU00812"/>
    </source>
</evidence>
<evidence type="ECO:0000256" key="8">
    <source>
        <dbReference type="ARBA" id="ARBA00023242"/>
    </source>
</evidence>
<dbReference type="PANTHER" id="PTHR14732:SF0">
    <property type="entry name" value="RNA POLYMERASE II SUBUNIT B1 CTD PHOSPHATASE RPAP2-RELATED"/>
    <property type="match status" value="1"/>
</dbReference>
<dbReference type="PROSITE" id="PS51479">
    <property type="entry name" value="ZF_RTR1"/>
    <property type="match status" value="1"/>
</dbReference>
<organism evidence="15 16">
    <name type="scientific">Hevea brasiliensis</name>
    <name type="common">Para rubber tree</name>
    <name type="synonym">Siphonia brasiliensis</name>
    <dbReference type="NCBI Taxonomy" id="3981"/>
    <lineage>
        <taxon>Eukaryota</taxon>
        <taxon>Viridiplantae</taxon>
        <taxon>Streptophyta</taxon>
        <taxon>Embryophyta</taxon>
        <taxon>Tracheophyta</taxon>
        <taxon>Spermatophyta</taxon>
        <taxon>Magnoliopsida</taxon>
        <taxon>eudicotyledons</taxon>
        <taxon>Gunneridae</taxon>
        <taxon>Pentapetalae</taxon>
        <taxon>rosids</taxon>
        <taxon>fabids</taxon>
        <taxon>Malpighiales</taxon>
        <taxon>Euphorbiaceae</taxon>
        <taxon>Crotonoideae</taxon>
        <taxon>Micrandreae</taxon>
        <taxon>Hevea</taxon>
    </lineage>
</organism>
<dbReference type="AlphaFoldDB" id="A0A6A6MX83"/>
<keyword evidence="8 12" id="KW-0539">Nucleus</keyword>
<feature type="compositionally biased region" description="Low complexity" evidence="13">
    <location>
        <begin position="296"/>
        <end position="309"/>
    </location>
</feature>
<comment type="function">
    <text evidence="12">Putative RNA polymerase II subunit B1 C-terminal domain (CTD) phosphatase involved in RNA polymerase II transcription regulation.</text>
</comment>
<keyword evidence="3 12" id="KW-0479">Metal-binding</keyword>
<reference evidence="15 16" key="1">
    <citation type="journal article" date="2020" name="Mol. Plant">
        <title>The Chromosome-Based Rubber Tree Genome Provides New Insights into Spurge Genome Evolution and Rubber Biosynthesis.</title>
        <authorList>
            <person name="Liu J."/>
            <person name="Shi C."/>
            <person name="Shi C.C."/>
            <person name="Li W."/>
            <person name="Zhang Q.J."/>
            <person name="Zhang Y."/>
            <person name="Li K."/>
            <person name="Lu H.F."/>
            <person name="Shi C."/>
            <person name="Zhu S.T."/>
            <person name="Xiao Z.Y."/>
            <person name="Nan H."/>
            <person name="Yue Y."/>
            <person name="Zhu X.G."/>
            <person name="Wu Y."/>
            <person name="Hong X.N."/>
            <person name="Fan G.Y."/>
            <person name="Tong Y."/>
            <person name="Zhang D."/>
            <person name="Mao C.L."/>
            <person name="Liu Y.L."/>
            <person name="Hao S.J."/>
            <person name="Liu W.Q."/>
            <person name="Lv M.Q."/>
            <person name="Zhang H.B."/>
            <person name="Liu Y."/>
            <person name="Hu-Tang G.R."/>
            <person name="Wang J.P."/>
            <person name="Wang J.H."/>
            <person name="Sun Y.H."/>
            <person name="Ni S.B."/>
            <person name="Chen W.B."/>
            <person name="Zhang X.C."/>
            <person name="Jiao Y.N."/>
            <person name="Eichler E.E."/>
            <person name="Li G.H."/>
            <person name="Liu X."/>
            <person name="Gao L.Z."/>
        </authorList>
    </citation>
    <scope>NUCLEOTIDE SEQUENCE [LARGE SCALE GENOMIC DNA]</scope>
    <source>
        <strain evidence="16">cv. GT1</strain>
        <tissue evidence="15">Leaf</tissue>
    </source>
</reference>
<keyword evidence="7 12" id="KW-0904">Protein phosphatase</keyword>
<dbReference type="Pfam" id="PF04181">
    <property type="entry name" value="RPAP2_Rtr1"/>
    <property type="match status" value="1"/>
</dbReference>
<dbReference type="Proteomes" id="UP000467840">
    <property type="component" value="Chromosome 6"/>
</dbReference>
<dbReference type="GO" id="GO:0008270">
    <property type="term" value="F:zinc ion binding"/>
    <property type="evidence" value="ECO:0007669"/>
    <property type="project" value="UniProtKB-KW"/>
</dbReference>
<comment type="catalytic activity">
    <reaction evidence="9 12">
        <text>O-phospho-L-seryl-[protein] + H2O = L-seryl-[protein] + phosphate</text>
        <dbReference type="Rhea" id="RHEA:20629"/>
        <dbReference type="Rhea" id="RHEA-COMP:9863"/>
        <dbReference type="Rhea" id="RHEA-COMP:11604"/>
        <dbReference type="ChEBI" id="CHEBI:15377"/>
        <dbReference type="ChEBI" id="CHEBI:29999"/>
        <dbReference type="ChEBI" id="CHEBI:43474"/>
        <dbReference type="ChEBI" id="CHEBI:83421"/>
        <dbReference type="EC" id="3.1.3.16"/>
    </reaction>
</comment>
<evidence type="ECO:0000256" key="4">
    <source>
        <dbReference type="ARBA" id="ARBA00022771"/>
    </source>
</evidence>
<evidence type="ECO:0000313" key="16">
    <source>
        <dbReference type="Proteomes" id="UP000467840"/>
    </source>
</evidence>
<evidence type="ECO:0000256" key="1">
    <source>
        <dbReference type="ARBA" id="ARBA00004123"/>
    </source>
</evidence>
<evidence type="ECO:0000256" key="9">
    <source>
        <dbReference type="ARBA" id="ARBA00047761"/>
    </source>
</evidence>
<evidence type="ECO:0000256" key="12">
    <source>
        <dbReference type="RuleBase" id="RU367080"/>
    </source>
</evidence>
<dbReference type="PANTHER" id="PTHR14732">
    <property type="entry name" value="RNA POLYMERASE II SUBUNIT B1 CTD PHOSPHATASE RPAP2-RELATED"/>
    <property type="match status" value="1"/>
</dbReference>
<name>A0A6A6MX83_HEVBR</name>
<dbReference type="InterPro" id="IPR007308">
    <property type="entry name" value="Rtr1/RPAP2_dom"/>
</dbReference>
<dbReference type="Gene3D" id="1.25.40.820">
    <property type="match status" value="1"/>
</dbReference>